<dbReference type="Pfam" id="PF07722">
    <property type="entry name" value="Peptidase_C26"/>
    <property type="match status" value="1"/>
</dbReference>
<protein>
    <submittedName>
        <fullName evidence="1">Gamma-glutamyl-gamma-aminobutyrate hydrolase family protein</fullName>
    </submittedName>
</protein>
<reference evidence="1" key="2">
    <citation type="journal article" date="2021" name="PeerJ">
        <title>Extensive microbial diversity within the chicken gut microbiome revealed by metagenomics and culture.</title>
        <authorList>
            <person name="Gilroy R."/>
            <person name="Ravi A."/>
            <person name="Getino M."/>
            <person name="Pursley I."/>
            <person name="Horton D.L."/>
            <person name="Alikhan N.F."/>
            <person name="Baker D."/>
            <person name="Gharbi K."/>
            <person name="Hall N."/>
            <person name="Watson M."/>
            <person name="Adriaenssens E.M."/>
            <person name="Foster-Nyarko E."/>
            <person name="Jarju S."/>
            <person name="Secka A."/>
            <person name="Antonio M."/>
            <person name="Oren A."/>
            <person name="Chaudhuri R.R."/>
            <person name="La Ragione R."/>
            <person name="Hildebrand F."/>
            <person name="Pallen M.J."/>
        </authorList>
    </citation>
    <scope>NUCLEOTIDE SEQUENCE</scope>
    <source>
        <strain evidence="1">F6-4510</strain>
    </source>
</reference>
<proteinExistence type="predicted"/>
<evidence type="ECO:0000313" key="1">
    <source>
        <dbReference type="EMBL" id="MBO8435166.1"/>
    </source>
</evidence>
<dbReference type="PANTHER" id="PTHR43235">
    <property type="entry name" value="GLUTAMINE AMIDOTRANSFERASE PB2B2.05-RELATED"/>
    <property type="match status" value="1"/>
</dbReference>
<sequence>MKPRVIIVPSQLDKNTLKVSENYVKAVAENGGIPIISAYLGEKYIEEILNISDGIIFTGGNDPNPIFFGENPTYSLESSPKRDIFEKILCKRAFEENIPMLGICRGMQIIALSLGGKIYQDLQKEKENSFNHYQQFEGNYPYHSVDIKKDTR</sequence>
<dbReference type="GO" id="GO:0005829">
    <property type="term" value="C:cytosol"/>
    <property type="evidence" value="ECO:0007669"/>
    <property type="project" value="TreeGrafter"/>
</dbReference>
<gene>
    <name evidence="1" type="ORF">IAC55_07595</name>
</gene>
<comment type="caution">
    <text evidence="1">The sequence shown here is derived from an EMBL/GenBank/DDBJ whole genome shotgun (WGS) entry which is preliminary data.</text>
</comment>
<keyword evidence="1" id="KW-0378">Hydrolase</keyword>
<feature type="non-terminal residue" evidence="1">
    <location>
        <position position="152"/>
    </location>
</feature>
<dbReference type="EMBL" id="JADIMX010000140">
    <property type="protein sequence ID" value="MBO8435166.1"/>
    <property type="molecule type" value="Genomic_DNA"/>
</dbReference>
<dbReference type="Proteomes" id="UP000823611">
    <property type="component" value="Unassembled WGS sequence"/>
</dbReference>
<dbReference type="InterPro" id="IPR011697">
    <property type="entry name" value="Peptidase_C26"/>
</dbReference>
<dbReference type="AlphaFoldDB" id="A0A9D9DZ48"/>
<dbReference type="GO" id="GO:0016811">
    <property type="term" value="F:hydrolase activity, acting on carbon-nitrogen (but not peptide) bonds, in linear amides"/>
    <property type="evidence" value="ECO:0007669"/>
    <property type="project" value="InterPro"/>
</dbReference>
<dbReference type="SUPFAM" id="SSF52317">
    <property type="entry name" value="Class I glutamine amidotransferase-like"/>
    <property type="match status" value="1"/>
</dbReference>
<evidence type="ECO:0000313" key="2">
    <source>
        <dbReference type="Proteomes" id="UP000823611"/>
    </source>
</evidence>
<organism evidence="1 2">
    <name type="scientific">Candidatus Fimicola merdigallinarum</name>
    <dbReference type="NCBI Taxonomy" id="2840819"/>
    <lineage>
        <taxon>Bacteria</taxon>
        <taxon>Bacillati</taxon>
        <taxon>Bacillota</taxon>
        <taxon>Clostridia</taxon>
        <taxon>Lachnospirales</taxon>
        <taxon>Lachnospiraceae</taxon>
        <taxon>Lachnospiraceae incertae sedis</taxon>
        <taxon>Candidatus Fimicola</taxon>
    </lineage>
</organism>
<dbReference type="PROSITE" id="PS51273">
    <property type="entry name" value="GATASE_TYPE_1"/>
    <property type="match status" value="1"/>
</dbReference>
<dbReference type="PANTHER" id="PTHR43235:SF1">
    <property type="entry name" value="GLUTAMINE AMIDOTRANSFERASE PB2B2.05-RELATED"/>
    <property type="match status" value="1"/>
</dbReference>
<name>A0A9D9DZ48_9FIRM</name>
<dbReference type="InterPro" id="IPR029062">
    <property type="entry name" value="Class_I_gatase-like"/>
</dbReference>
<accession>A0A9D9DZ48</accession>
<dbReference type="InterPro" id="IPR044668">
    <property type="entry name" value="PuuD-like"/>
</dbReference>
<reference evidence="1" key="1">
    <citation type="submission" date="2020-10" db="EMBL/GenBank/DDBJ databases">
        <authorList>
            <person name="Gilroy R."/>
        </authorList>
    </citation>
    <scope>NUCLEOTIDE SEQUENCE</scope>
    <source>
        <strain evidence="1">F6-4510</strain>
    </source>
</reference>
<dbReference type="Gene3D" id="3.40.50.880">
    <property type="match status" value="1"/>
</dbReference>